<protein>
    <recommendedName>
        <fullName evidence="3">DRBM domain-containing protein</fullName>
    </recommendedName>
</protein>
<dbReference type="EMBL" id="JAWWNJ010000106">
    <property type="protein sequence ID" value="KAK6992848.1"/>
    <property type="molecule type" value="Genomic_DNA"/>
</dbReference>
<dbReference type="AlphaFoldDB" id="A0AAV9ZWQ8"/>
<name>A0AAV9ZWQ8_9AGAR</name>
<proteinExistence type="predicted"/>
<evidence type="ECO:0000313" key="2">
    <source>
        <dbReference type="Proteomes" id="UP001362999"/>
    </source>
</evidence>
<sequence>MLGSTHPVSESSNNPPVSVTVVCVSIDGVPGIHQHTFYGFSMPLSTSAPPSFPDSEPTSSVSISTLLRTVISAANSSESEKLPRELHTILTKYDSSLADIRVSTTQLPCFGAEMQLPHTGFQGLGFLKTLLSSESSCLISSIDYTSDLLEMQSWKKQLVRAGAKLSHHFIVILAVDPITPGSPAVLSGATEFPPFSFSDEQMFREAKGWRGMEADLAYQPSLPTASNTPMLSPPELNFAENNFLEKYLGSMYNDYRPSSQNYSEAQYDNNGDTSGSAEAVIWPERSAILSPPHLSYESATSIPISGETTDTGNVCQIPEHISCSLVAGTSVRDALTLTGITPAQLTAAQCVQNGTLWQLYRNHNAAEYVLGYMGLPSESSRITYHGGLTLTGDNVLTELGWSTRSFRNKSNAYKAARDLAIRSWLGPIPIKDKNTDSPYTHYQNWQGIVAMFRCGFCDRDTPPRKDSLDPDEVRAAALSQNTLLNRLGPIRSLLDDMVKTKTN</sequence>
<comment type="caution">
    <text evidence="1">The sequence shown here is derived from an EMBL/GenBank/DDBJ whole genome shotgun (WGS) entry which is preliminary data.</text>
</comment>
<evidence type="ECO:0000313" key="1">
    <source>
        <dbReference type="EMBL" id="KAK6992848.1"/>
    </source>
</evidence>
<reference evidence="1 2" key="1">
    <citation type="journal article" date="2024" name="J Genomics">
        <title>Draft genome sequencing and assembly of Favolaschia claudopus CIRM-BRFM 2984 isolated from oak limbs.</title>
        <authorList>
            <person name="Navarro D."/>
            <person name="Drula E."/>
            <person name="Chaduli D."/>
            <person name="Cazenave R."/>
            <person name="Ahrendt S."/>
            <person name="Wang J."/>
            <person name="Lipzen A."/>
            <person name="Daum C."/>
            <person name="Barry K."/>
            <person name="Grigoriev I.V."/>
            <person name="Favel A."/>
            <person name="Rosso M.N."/>
            <person name="Martin F."/>
        </authorList>
    </citation>
    <scope>NUCLEOTIDE SEQUENCE [LARGE SCALE GENOMIC DNA]</scope>
    <source>
        <strain evidence="1 2">CIRM-BRFM 2984</strain>
    </source>
</reference>
<evidence type="ECO:0008006" key="3">
    <source>
        <dbReference type="Google" id="ProtNLM"/>
    </source>
</evidence>
<keyword evidence="2" id="KW-1185">Reference proteome</keyword>
<dbReference type="Proteomes" id="UP001362999">
    <property type="component" value="Unassembled WGS sequence"/>
</dbReference>
<organism evidence="1 2">
    <name type="scientific">Favolaschia claudopus</name>
    <dbReference type="NCBI Taxonomy" id="2862362"/>
    <lineage>
        <taxon>Eukaryota</taxon>
        <taxon>Fungi</taxon>
        <taxon>Dikarya</taxon>
        <taxon>Basidiomycota</taxon>
        <taxon>Agaricomycotina</taxon>
        <taxon>Agaricomycetes</taxon>
        <taxon>Agaricomycetidae</taxon>
        <taxon>Agaricales</taxon>
        <taxon>Marasmiineae</taxon>
        <taxon>Mycenaceae</taxon>
        <taxon>Favolaschia</taxon>
    </lineage>
</organism>
<gene>
    <name evidence="1" type="ORF">R3P38DRAFT_3372176</name>
</gene>
<accession>A0AAV9ZWQ8</accession>